<comment type="caution">
    <text evidence="2">The sequence shown here is derived from an EMBL/GenBank/DDBJ whole genome shotgun (WGS) entry which is preliminary data.</text>
</comment>
<accession>A0ABT1G8P8</accession>
<gene>
    <name evidence="2" type="ORF">J2T60_001250</name>
</gene>
<feature type="domain" description="Rhodanese" evidence="1">
    <location>
        <begin position="275"/>
        <end position="361"/>
    </location>
</feature>
<dbReference type="Proteomes" id="UP001523550">
    <property type="component" value="Unassembled WGS sequence"/>
</dbReference>
<proteinExistence type="predicted"/>
<dbReference type="PANTHER" id="PTHR10953:SF102">
    <property type="entry name" value="ADENYLYLTRANSFERASE AND SULFURTRANSFERASE MOCS3"/>
    <property type="match status" value="1"/>
</dbReference>
<dbReference type="InterPro" id="IPR000594">
    <property type="entry name" value="ThiF_NAD_FAD-bd"/>
</dbReference>
<dbReference type="PANTHER" id="PTHR10953">
    <property type="entry name" value="UBIQUITIN-ACTIVATING ENZYME E1"/>
    <property type="match status" value="1"/>
</dbReference>
<dbReference type="RefSeq" id="WP_253446951.1">
    <property type="nucleotide sequence ID" value="NZ_JALJYF010000001.1"/>
</dbReference>
<dbReference type="InterPro" id="IPR036873">
    <property type="entry name" value="Rhodanese-like_dom_sf"/>
</dbReference>
<dbReference type="InterPro" id="IPR035985">
    <property type="entry name" value="Ubiquitin-activating_enz"/>
</dbReference>
<dbReference type="GO" id="GO:0016779">
    <property type="term" value="F:nucleotidyltransferase activity"/>
    <property type="evidence" value="ECO:0007669"/>
    <property type="project" value="UniProtKB-KW"/>
</dbReference>
<dbReference type="CDD" id="cd00158">
    <property type="entry name" value="RHOD"/>
    <property type="match status" value="1"/>
</dbReference>
<dbReference type="EMBL" id="JALJYF010000001">
    <property type="protein sequence ID" value="MCP1727285.1"/>
    <property type="molecule type" value="Genomic_DNA"/>
</dbReference>
<reference evidence="2 3" key="1">
    <citation type="submission" date="2022-03" db="EMBL/GenBank/DDBJ databases">
        <title>Genomic Encyclopedia of Type Strains, Phase III (KMG-III): the genomes of soil and plant-associated and newly described type strains.</title>
        <authorList>
            <person name="Whitman W."/>
        </authorList>
    </citation>
    <scope>NUCLEOTIDE SEQUENCE [LARGE SCALE GENOMIC DNA]</scope>
    <source>
        <strain evidence="2 3">BSker1</strain>
    </source>
</reference>
<sequence length="362" mass="38535">MKHSLERYARQSRLPEVGDAGQRRLAASRVLCIGAGGLGCGALPYLAGAGIGRITIIDDDQVEISNLQRQVLFSEADEGRPKAEAAAERLRALNGDIEIEAVTQRLDSGNIQALFEGHDVVIDGSDNFDTKFLAGDAAVKFGVPLVYGSVVGFEAQVTVFDPDQGPCLRCLFPSPPDTWVPNCAENGVLGPLVGMAASLQATQAIEILLGETGNQALSPLIGRLWMLDARDMDSRTLAIHKQPACPCCSRPPESIALPRAESSAGLNIPATEAAQLETVQFIDIREPDEWAREHIPGARNLPLSQLLAGETPTIKKDEVCVVYCAQGVRGETAARLLAEQGLDSVKNLSGGLAAWPGPREQA</sequence>
<name>A0ABT1G8P8_9GAMM</name>
<evidence type="ECO:0000259" key="1">
    <source>
        <dbReference type="PROSITE" id="PS50206"/>
    </source>
</evidence>
<dbReference type="InterPro" id="IPR001763">
    <property type="entry name" value="Rhodanese-like_dom"/>
</dbReference>
<keyword evidence="2" id="KW-0808">Transferase</keyword>
<dbReference type="Pfam" id="PF00899">
    <property type="entry name" value="ThiF"/>
    <property type="match status" value="1"/>
</dbReference>
<dbReference type="CDD" id="cd00757">
    <property type="entry name" value="ThiF_MoeB_HesA_family"/>
    <property type="match status" value="1"/>
</dbReference>
<evidence type="ECO:0000313" key="2">
    <source>
        <dbReference type="EMBL" id="MCP1727285.1"/>
    </source>
</evidence>
<dbReference type="Gene3D" id="3.40.50.720">
    <property type="entry name" value="NAD(P)-binding Rossmann-like Domain"/>
    <property type="match status" value="1"/>
</dbReference>
<dbReference type="SUPFAM" id="SSF69572">
    <property type="entry name" value="Activating enzymes of the ubiquitin-like proteins"/>
    <property type="match status" value="1"/>
</dbReference>
<dbReference type="PROSITE" id="PS50206">
    <property type="entry name" value="RHODANESE_3"/>
    <property type="match status" value="1"/>
</dbReference>
<protein>
    <submittedName>
        <fullName evidence="2">Adenylyltransferase/sulfurtransferase</fullName>
    </submittedName>
</protein>
<keyword evidence="3" id="KW-1185">Reference proteome</keyword>
<evidence type="ECO:0000313" key="3">
    <source>
        <dbReference type="Proteomes" id="UP001523550"/>
    </source>
</evidence>
<dbReference type="Pfam" id="PF00581">
    <property type="entry name" value="Rhodanese"/>
    <property type="match status" value="1"/>
</dbReference>
<keyword evidence="2" id="KW-0548">Nucleotidyltransferase</keyword>
<dbReference type="Gene3D" id="3.40.250.10">
    <property type="entry name" value="Rhodanese-like domain"/>
    <property type="match status" value="1"/>
</dbReference>
<organism evidence="2 3">
    <name type="scientific">Natronospira proteinivora</name>
    <dbReference type="NCBI Taxonomy" id="1807133"/>
    <lineage>
        <taxon>Bacteria</taxon>
        <taxon>Pseudomonadati</taxon>
        <taxon>Pseudomonadota</taxon>
        <taxon>Gammaproteobacteria</taxon>
        <taxon>Natronospirales</taxon>
        <taxon>Natronospiraceae</taxon>
        <taxon>Natronospira</taxon>
    </lineage>
</organism>
<dbReference type="SMART" id="SM00450">
    <property type="entry name" value="RHOD"/>
    <property type="match status" value="1"/>
</dbReference>
<dbReference type="InterPro" id="IPR045886">
    <property type="entry name" value="ThiF/MoeB/HesA"/>
</dbReference>